<protein>
    <submittedName>
        <fullName evidence="2">Putative secreted protein</fullName>
    </submittedName>
</protein>
<feature type="compositionally biased region" description="Basic residues" evidence="1">
    <location>
        <begin position="157"/>
        <end position="169"/>
    </location>
</feature>
<feature type="compositionally biased region" description="Basic and acidic residues" evidence="1">
    <location>
        <begin position="185"/>
        <end position="200"/>
    </location>
</feature>
<feature type="compositionally biased region" description="Basic and acidic residues" evidence="1">
    <location>
        <begin position="39"/>
        <end position="53"/>
    </location>
</feature>
<dbReference type="AlphaFoldDB" id="A0A6J4IDQ5"/>
<reference evidence="2" key="1">
    <citation type="submission" date="2020-02" db="EMBL/GenBank/DDBJ databases">
        <authorList>
            <person name="Meier V. D."/>
        </authorList>
    </citation>
    <scope>NUCLEOTIDE SEQUENCE</scope>
    <source>
        <strain evidence="2">AVDCRST_MAG50</strain>
    </source>
</reference>
<evidence type="ECO:0000256" key="1">
    <source>
        <dbReference type="SAM" id="MobiDB-lite"/>
    </source>
</evidence>
<gene>
    <name evidence="2" type="ORF">AVDCRST_MAG50-2493</name>
</gene>
<feature type="non-terminal residue" evidence="2">
    <location>
        <position position="215"/>
    </location>
</feature>
<feature type="region of interest" description="Disordered" evidence="1">
    <location>
        <begin position="1"/>
        <end position="101"/>
    </location>
</feature>
<feature type="non-terminal residue" evidence="2">
    <location>
        <position position="1"/>
    </location>
</feature>
<organism evidence="2">
    <name type="scientific">uncultured Acidimicrobiales bacterium</name>
    <dbReference type="NCBI Taxonomy" id="310071"/>
    <lineage>
        <taxon>Bacteria</taxon>
        <taxon>Bacillati</taxon>
        <taxon>Actinomycetota</taxon>
        <taxon>Acidimicrobiia</taxon>
        <taxon>Acidimicrobiales</taxon>
        <taxon>environmental samples</taxon>
    </lineage>
</organism>
<proteinExistence type="predicted"/>
<name>A0A6J4IDQ5_9ACTN</name>
<feature type="compositionally biased region" description="Basic residues" evidence="1">
    <location>
        <begin position="56"/>
        <end position="70"/>
    </location>
</feature>
<sequence length="215" mass="23593">GRCTAHLGEGGEGLHARRRRPGSPRRRRGGRGRRAGSAHGDRHLLREVGDLPRRGGQGRRHRALHRRPPPRVRGEPGGLGAPRHLAGRPGHGADGHPADLPPHPRGVGARAARHRGDRRLHHGGHLLDHTAGPAVHRRWPCPRRGVGRLPGMVAEGRRRRLSRHPRRVRGPGGRRSSALRAVVRRRVEQGLDRGLSDREPPGPPATRATRRARAV</sequence>
<evidence type="ECO:0000313" key="2">
    <source>
        <dbReference type="EMBL" id="CAA9249052.1"/>
    </source>
</evidence>
<dbReference type="EMBL" id="CADCTF010000104">
    <property type="protein sequence ID" value="CAA9249052.1"/>
    <property type="molecule type" value="Genomic_DNA"/>
</dbReference>
<feature type="region of interest" description="Disordered" evidence="1">
    <location>
        <begin position="157"/>
        <end position="215"/>
    </location>
</feature>
<accession>A0A6J4IDQ5</accession>
<feature type="compositionally biased region" description="Basic residues" evidence="1">
    <location>
        <begin position="16"/>
        <end position="36"/>
    </location>
</feature>